<gene>
    <name evidence="2" type="ORF">H5410_030708</name>
</gene>
<dbReference type="AlphaFoldDB" id="A0A9J5YGE3"/>
<proteinExistence type="predicted"/>
<dbReference type="EMBL" id="JACXVP010000006">
    <property type="protein sequence ID" value="KAG5599338.1"/>
    <property type="molecule type" value="Genomic_DNA"/>
</dbReference>
<reference evidence="2 3" key="1">
    <citation type="submission" date="2020-09" db="EMBL/GenBank/DDBJ databases">
        <title>De no assembly of potato wild relative species, Solanum commersonii.</title>
        <authorList>
            <person name="Cho K."/>
        </authorList>
    </citation>
    <scope>NUCLEOTIDE SEQUENCE [LARGE SCALE GENOMIC DNA]</scope>
    <source>
        <strain evidence="2">LZ3.2</strain>
        <tissue evidence="2">Leaf</tissue>
    </source>
</reference>
<evidence type="ECO:0000313" key="3">
    <source>
        <dbReference type="Proteomes" id="UP000824120"/>
    </source>
</evidence>
<name>A0A9J5YGE3_SOLCO</name>
<evidence type="ECO:0000256" key="1">
    <source>
        <dbReference type="SAM" id="MobiDB-lite"/>
    </source>
</evidence>
<organism evidence="2 3">
    <name type="scientific">Solanum commersonii</name>
    <name type="common">Commerson's wild potato</name>
    <name type="synonym">Commerson's nightshade</name>
    <dbReference type="NCBI Taxonomy" id="4109"/>
    <lineage>
        <taxon>Eukaryota</taxon>
        <taxon>Viridiplantae</taxon>
        <taxon>Streptophyta</taxon>
        <taxon>Embryophyta</taxon>
        <taxon>Tracheophyta</taxon>
        <taxon>Spermatophyta</taxon>
        <taxon>Magnoliopsida</taxon>
        <taxon>eudicotyledons</taxon>
        <taxon>Gunneridae</taxon>
        <taxon>Pentapetalae</taxon>
        <taxon>asterids</taxon>
        <taxon>lamiids</taxon>
        <taxon>Solanales</taxon>
        <taxon>Solanaceae</taxon>
        <taxon>Solanoideae</taxon>
        <taxon>Solaneae</taxon>
        <taxon>Solanum</taxon>
    </lineage>
</organism>
<accession>A0A9J5YGE3</accession>
<comment type="caution">
    <text evidence="2">The sequence shown here is derived from an EMBL/GenBank/DDBJ whole genome shotgun (WGS) entry which is preliminary data.</text>
</comment>
<dbReference type="OrthoDB" id="1676232at2759"/>
<dbReference type="Proteomes" id="UP000824120">
    <property type="component" value="Chromosome 6"/>
</dbReference>
<sequence>MKCWHQSYILSLWTEEKRGSAGRGVYHEISEELRTNDDGMLNTCKLDTKHGKRVSSGGWVAFYGRRQIPGLNPGQGMETTKMEYGRGRGNFYWSGEIHRDQKEHQQQKHSAGPTLTLRGKS</sequence>
<evidence type="ECO:0000313" key="2">
    <source>
        <dbReference type="EMBL" id="KAG5599338.1"/>
    </source>
</evidence>
<feature type="region of interest" description="Disordered" evidence="1">
    <location>
        <begin position="96"/>
        <end position="121"/>
    </location>
</feature>
<keyword evidence="3" id="KW-1185">Reference proteome</keyword>
<protein>
    <submittedName>
        <fullName evidence="2">Uncharacterized protein</fullName>
    </submittedName>
</protein>
<feature type="compositionally biased region" description="Basic and acidic residues" evidence="1">
    <location>
        <begin position="96"/>
        <end position="106"/>
    </location>
</feature>